<keyword evidence="1" id="KW-0732">Signal</keyword>
<name>A0A6A6R2M6_9PEZI</name>
<dbReference type="Gene3D" id="2.30.180.10">
    <property type="entry name" value="FAS1 domain"/>
    <property type="match status" value="1"/>
</dbReference>
<feature type="signal peptide" evidence="1">
    <location>
        <begin position="1"/>
        <end position="19"/>
    </location>
</feature>
<dbReference type="InterPro" id="IPR000782">
    <property type="entry name" value="FAS1_domain"/>
</dbReference>
<feature type="domain" description="FAS1" evidence="2">
    <location>
        <begin position="41"/>
        <end position="185"/>
    </location>
</feature>
<dbReference type="PANTHER" id="PTHR10900">
    <property type="entry name" value="PERIOSTIN-RELATED"/>
    <property type="match status" value="1"/>
</dbReference>
<dbReference type="OrthoDB" id="286301at2759"/>
<keyword evidence="4" id="KW-1185">Reference proteome</keyword>
<dbReference type="AlphaFoldDB" id="A0A6A6R2M6"/>
<sequence>MKLISALLFLPVCITAVIARDPLSYVPDPPGLYTAAKPSGVTTLLDLIKSRPELSQLADTIQIPAGFDKAFDTAPTWPFTYFAPSNEAFNHTGQYYETYASTPKGKMWLGNLLNHHYIPNSALTTSNFNSTLTRIQTGSYLYISTQSVSGTLTLNNIAKVVEGNIPVTRSANLKQGIVHVIDRILDPSAQVYELDQPQIGQEFIAGSCLNLDLPYC</sequence>
<dbReference type="SMART" id="SM00554">
    <property type="entry name" value="FAS1"/>
    <property type="match status" value="1"/>
</dbReference>
<dbReference type="Proteomes" id="UP000799750">
    <property type="component" value="Unassembled WGS sequence"/>
</dbReference>
<reference evidence="3" key="1">
    <citation type="journal article" date="2020" name="Stud. Mycol.">
        <title>101 Dothideomycetes genomes: a test case for predicting lifestyles and emergence of pathogens.</title>
        <authorList>
            <person name="Haridas S."/>
            <person name="Albert R."/>
            <person name="Binder M."/>
            <person name="Bloem J."/>
            <person name="Labutti K."/>
            <person name="Salamov A."/>
            <person name="Andreopoulos B."/>
            <person name="Baker S."/>
            <person name="Barry K."/>
            <person name="Bills G."/>
            <person name="Bluhm B."/>
            <person name="Cannon C."/>
            <person name="Castanera R."/>
            <person name="Culley D."/>
            <person name="Daum C."/>
            <person name="Ezra D."/>
            <person name="Gonzalez J."/>
            <person name="Henrissat B."/>
            <person name="Kuo A."/>
            <person name="Liang C."/>
            <person name="Lipzen A."/>
            <person name="Lutzoni F."/>
            <person name="Magnuson J."/>
            <person name="Mondo S."/>
            <person name="Nolan M."/>
            <person name="Ohm R."/>
            <person name="Pangilinan J."/>
            <person name="Park H.-J."/>
            <person name="Ramirez L."/>
            <person name="Alfaro M."/>
            <person name="Sun H."/>
            <person name="Tritt A."/>
            <person name="Yoshinaga Y."/>
            <person name="Zwiers L.-H."/>
            <person name="Turgeon B."/>
            <person name="Goodwin S."/>
            <person name="Spatafora J."/>
            <person name="Crous P."/>
            <person name="Grigoriev I."/>
        </authorList>
    </citation>
    <scope>NUCLEOTIDE SEQUENCE</scope>
    <source>
        <strain evidence="3">CBS 269.34</strain>
    </source>
</reference>
<dbReference type="PROSITE" id="PS50213">
    <property type="entry name" value="FAS1"/>
    <property type="match status" value="1"/>
</dbReference>
<dbReference type="SUPFAM" id="SSF82153">
    <property type="entry name" value="FAS1 domain"/>
    <property type="match status" value="1"/>
</dbReference>
<protein>
    <submittedName>
        <fullName evidence="3">FAS1 domain-containing protein</fullName>
    </submittedName>
</protein>
<dbReference type="PANTHER" id="PTHR10900:SF77">
    <property type="entry name" value="FI19380P1"/>
    <property type="match status" value="1"/>
</dbReference>
<proteinExistence type="predicted"/>
<feature type="chain" id="PRO_5025461221" evidence="1">
    <location>
        <begin position="20"/>
        <end position="216"/>
    </location>
</feature>
<evidence type="ECO:0000259" key="2">
    <source>
        <dbReference type="PROSITE" id="PS50213"/>
    </source>
</evidence>
<accession>A0A6A6R2M6</accession>
<evidence type="ECO:0000256" key="1">
    <source>
        <dbReference type="SAM" id="SignalP"/>
    </source>
</evidence>
<gene>
    <name evidence="3" type="ORF">BU16DRAFT_457173</name>
</gene>
<evidence type="ECO:0000313" key="3">
    <source>
        <dbReference type="EMBL" id="KAF2497657.1"/>
    </source>
</evidence>
<organism evidence="3 4">
    <name type="scientific">Lophium mytilinum</name>
    <dbReference type="NCBI Taxonomy" id="390894"/>
    <lineage>
        <taxon>Eukaryota</taxon>
        <taxon>Fungi</taxon>
        <taxon>Dikarya</taxon>
        <taxon>Ascomycota</taxon>
        <taxon>Pezizomycotina</taxon>
        <taxon>Dothideomycetes</taxon>
        <taxon>Pleosporomycetidae</taxon>
        <taxon>Mytilinidiales</taxon>
        <taxon>Mytilinidiaceae</taxon>
        <taxon>Lophium</taxon>
    </lineage>
</organism>
<dbReference type="EMBL" id="MU004186">
    <property type="protein sequence ID" value="KAF2497657.1"/>
    <property type="molecule type" value="Genomic_DNA"/>
</dbReference>
<dbReference type="InterPro" id="IPR050904">
    <property type="entry name" value="Adhesion/Biosynth-related"/>
</dbReference>
<dbReference type="Pfam" id="PF02469">
    <property type="entry name" value="Fasciclin"/>
    <property type="match status" value="1"/>
</dbReference>
<evidence type="ECO:0000313" key="4">
    <source>
        <dbReference type="Proteomes" id="UP000799750"/>
    </source>
</evidence>
<dbReference type="InterPro" id="IPR036378">
    <property type="entry name" value="FAS1_dom_sf"/>
</dbReference>